<dbReference type="Pfam" id="PF08532">
    <property type="entry name" value="Glyco_hydro_42M"/>
    <property type="match status" value="1"/>
</dbReference>
<dbReference type="InterPro" id="IPR013738">
    <property type="entry name" value="Beta_galactosidase_Trimer"/>
</dbReference>
<dbReference type="CDD" id="cd03143">
    <property type="entry name" value="A4_beta-galactosidase_middle_domain"/>
    <property type="match status" value="1"/>
</dbReference>
<dbReference type="GO" id="GO:0005975">
    <property type="term" value="P:carbohydrate metabolic process"/>
    <property type="evidence" value="ECO:0007669"/>
    <property type="project" value="InterPro"/>
</dbReference>
<proteinExistence type="predicted"/>
<feature type="domain" description="Beta-galactosidase trimerisation" evidence="1">
    <location>
        <begin position="388"/>
        <end position="496"/>
    </location>
</feature>
<dbReference type="SUPFAM" id="SSF51445">
    <property type="entry name" value="(Trans)glycosidases"/>
    <property type="match status" value="1"/>
</dbReference>
<dbReference type="Pfam" id="PF14871">
    <property type="entry name" value="GHL6"/>
    <property type="match status" value="1"/>
</dbReference>
<dbReference type="InterPro" id="IPR029062">
    <property type="entry name" value="Class_I_gatase-like"/>
</dbReference>
<dbReference type="GO" id="GO:0004565">
    <property type="term" value="F:beta-galactosidase activity"/>
    <property type="evidence" value="ECO:0007669"/>
    <property type="project" value="InterPro"/>
</dbReference>
<dbReference type="Proteomes" id="UP000179243">
    <property type="component" value="Unassembled WGS sequence"/>
</dbReference>
<comment type="caution">
    <text evidence="2">The sequence shown here is derived from an EMBL/GenBank/DDBJ whole genome shotgun (WGS) entry which is preliminary data.</text>
</comment>
<dbReference type="InterPro" id="IPR028212">
    <property type="entry name" value="GHL6"/>
</dbReference>
<name>A0A1F7FJS9_UNCRA</name>
<dbReference type="EMBL" id="MFYX01000016">
    <property type="protein sequence ID" value="OGK06979.1"/>
    <property type="molecule type" value="Genomic_DNA"/>
</dbReference>
<evidence type="ECO:0000313" key="2">
    <source>
        <dbReference type="EMBL" id="OGK06979.1"/>
    </source>
</evidence>
<evidence type="ECO:0000313" key="3">
    <source>
        <dbReference type="Proteomes" id="UP000179243"/>
    </source>
</evidence>
<protein>
    <recommendedName>
        <fullName evidence="1">Beta-galactosidase trimerisation domain-containing protein</fullName>
    </recommendedName>
</protein>
<dbReference type="InterPro" id="IPR017853">
    <property type="entry name" value="GH"/>
</dbReference>
<gene>
    <name evidence="2" type="ORF">A2519_17395</name>
</gene>
<dbReference type="Gene3D" id="3.40.50.880">
    <property type="match status" value="1"/>
</dbReference>
<sequence length="719" mass="80176">MGHAMRRSFWAFIRTLDRSSSAAALAAVLFIGLYPPLPEASMAVKKGPDSTQWYEQPMRIAALQCNFEKDNPAVIDMWAADGFNVEQLFHPTADLYSALFDPAAHRTIVEQYVKKAHAKGVRIILYLNIHILGPSLESKKDIWAQRTAAGEIVKLYTTYPAICLNSPWKDYFFSILDTLSSLDIDGIFLDGPVIGSEGCQCKYCEQAHQKLYGKPLKDTPHHWEFCHWTKDNFLQAAYARWKEKNPGKIFYMNLPVFHAASAFVDIPAALQYNDILGTEGGFMPYGPAKNAFLWKPSFTAKMIEAISPDKPRVIFMAADHKPWSWWMHSPLETKLCIASCNANAANVWYGLHGSTILLRTPSGAAAGQSMRFFRDNERYFSTTRSLARVALFYSFTSDRYYPTSRGETDFSAGGEAASHYGDLGKSLHGYYSMLAEMQVPFDLVTDLAPAADALGRYDLIVLPSCGALTTETVTALEAYVRSGGTLIADFDASLFDSLGARKPDFALSKVFGVSVDGEYQEHRNWNYFSVDSSSGCYEYVKVPLLPLPLASLPVKVLPQARVIARSLPDLPGRYVALPAPQAPFLTRNSFGKGACFYFAGNFGQMYNDYRPPEYRALLRGIVREQVKDLIAFDNAPGNLEVVLRKQGPRALLHLVNYGAGADRPFDRLLPVDNMIIRLPSSLRPAHARSCALKRDLVVSKKTNSIVLPRLAEYDLIVME</sequence>
<reference evidence="2 3" key="1">
    <citation type="journal article" date="2016" name="Nat. Commun.">
        <title>Thousands of microbial genomes shed light on interconnected biogeochemical processes in an aquifer system.</title>
        <authorList>
            <person name="Anantharaman K."/>
            <person name="Brown C.T."/>
            <person name="Hug L.A."/>
            <person name="Sharon I."/>
            <person name="Castelle C.J."/>
            <person name="Probst A.J."/>
            <person name="Thomas B.C."/>
            <person name="Singh A."/>
            <person name="Wilkins M.J."/>
            <person name="Karaoz U."/>
            <person name="Brodie E.L."/>
            <person name="Williams K.H."/>
            <person name="Hubbard S.S."/>
            <person name="Banfield J.F."/>
        </authorList>
    </citation>
    <scope>NUCLEOTIDE SEQUENCE [LARGE SCALE GENOMIC DNA]</scope>
</reference>
<dbReference type="SUPFAM" id="SSF52317">
    <property type="entry name" value="Class I glutamine amidotransferase-like"/>
    <property type="match status" value="1"/>
</dbReference>
<evidence type="ECO:0000259" key="1">
    <source>
        <dbReference type="Pfam" id="PF08532"/>
    </source>
</evidence>
<accession>A0A1F7FJS9</accession>
<dbReference type="AlphaFoldDB" id="A0A1F7FJS9"/>
<organism evidence="2 3">
    <name type="scientific">Candidatus Raymondbacteria bacterium RIFOXYD12_FULL_49_13</name>
    <dbReference type="NCBI Taxonomy" id="1817890"/>
    <lineage>
        <taxon>Bacteria</taxon>
        <taxon>Raymondiibacteriota</taxon>
    </lineage>
</organism>